<dbReference type="STRING" id="1817893.AUJ66_05745"/>
<sequence>MKHYFTFDQWVNILQKTAREQEGLLPIAALSRLSGLKGFTLRKALMRAEEKGLVDRVGSGLYLNRFARVTLEELAMTLGKPCYISFESALSYHGIISQEPLVLTCATTRKPQRKLTPLGEIVFRHINTRRFKGYIENNGILMAEPEKAFFDWLYWLCKTQGRFPDLDEINRDGLKKEKISFWLKKFPKSIQKLLKQKHFKKL</sequence>
<proteinExistence type="predicted"/>
<comment type="caution">
    <text evidence="1">The sequence shown here is derived from an EMBL/GenBank/DDBJ whole genome shotgun (WGS) entry which is preliminary data.</text>
</comment>
<evidence type="ECO:0000313" key="1">
    <source>
        <dbReference type="EMBL" id="OIN96603.1"/>
    </source>
</evidence>
<name>A0A1J4SB29_9BACT</name>
<reference evidence="1 2" key="1">
    <citation type="journal article" date="2016" name="Environ. Microbiol.">
        <title>Genomic resolution of a cold subsurface aquifer community provides metabolic insights for novel microbes adapted to high CO concentrations.</title>
        <authorList>
            <person name="Probst A.J."/>
            <person name="Castelle C.J."/>
            <person name="Singh A."/>
            <person name="Brown C.T."/>
            <person name="Anantharaman K."/>
            <person name="Sharon I."/>
            <person name="Hug L.A."/>
            <person name="Burstein D."/>
            <person name="Emerson J.B."/>
            <person name="Thomas B.C."/>
            <person name="Banfield J.F."/>
        </authorList>
    </citation>
    <scope>NUCLEOTIDE SEQUENCE [LARGE SCALE GENOMIC DNA]</scope>
    <source>
        <strain evidence="1">CG1_02_38_46</strain>
    </source>
</reference>
<accession>A0A1J4SB29</accession>
<gene>
    <name evidence="1" type="ORF">AUJ66_05745</name>
</gene>
<evidence type="ECO:0000313" key="2">
    <source>
        <dbReference type="Proteomes" id="UP000182278"/>
    </source>
</evidence>
<protein>
    <submittedName>
        <fullName evidence="1">Uncharacterized protein</fullName>
    </submittedName>
</protein>
<dbReference type="Proteomes" id="UP000182278">
    <property type="component" value="Unassembled WGS sequence"/>
</dbReference>
<dbReference type="AlphaFoldDB" id="A0A1J4SB29"/>
<organism evidence="1 2">
    <name type="scientific">Candidatus Desantisbacteria bacterium CG1_02_38_46</name>
    <dbReference type="NCBI Taxonomy" id="1817893"/>
    <lineage>
        <taxon>Bacteria</taxon>
        <taxon>Candidatus Desantisiibacteriota</taxon>
    </lineage>
</organism>
<dbReference type="EMBL" id="MNUO01000089">
    <property type="protein sequence ID" value="OIN96603.1"/>
    <property type="molecule type" value="Genomic_DNA"/>
</dbReference>